<organism evidence="2 3">
    <name type="scientific">Shewanella polaris</name>
    <dbReference type="NCBI Taxonomy" id="2588449"/>
    <lineage>
        <taxon>Bacteria</taxon>
        <taxon>Pseudomonadati</taxon>
        <taxon>Pseudomonadota</taxon>
        <taxon>Gammaproteobacteria</taxon>
        <taxon>Alteromonadales</taxon>
        <taxon>Shewanellaceae</taxon>
        <taxon>Shewanella</taxon>
    </lineage>
</organism>
<gene>
    <name evidence="2" type="ORF">FH971_16490</name>
</gene>
<dbReference type="Proteomes" id="UP000319809">
    <property type="component" value="Chromosome"/>
</dbReference>
<protein>
    <submittedName>
        <fullName evidence="2">DUF4224 domain-containing protein</fullName>
    </submittedName>
</protein>
<dbReference type="EMBL" id="CP041036">
    <property type="protein sequence ID" value="QDE32421.1"/>
    <property type="molecule type" value="Genomic_DNA"/>
</dbReference>
<feature type="domain" description="DUF4224" evidence="1">
    <location>
        <begin position="4"/>
        <end position="47"/>
    </location>
</feature>
<dbReference type="Pfam" id="PF13986">
    <property type="entry name" value="DUF4224"/>
    <property type="match status" value="1"/>
</dbReference>
<name>A0A4Y5YHY6_9GAMM</name>
<proteinExistence type="predicted"/>
<dbReference type="InterPro" id="IPR025319">
    <property type="entry name" value="DUF4224"/>
</dbReference>
<keyword evidence="3" id="KW-1185">Reference proteome</keyword>
<evidence type="ECO:0000313" key="2">
    <source>
        <dbReference type="EMBL" id="QDE32421.1"/>
    </source>
</evidence>
<dbReference type="KEGG" id="spol:FH971_16490"/>
<evidence type="ECO:0000259" key="1">
    <source>
        <dbReference type="Pfam" id="PF13986"/>
    </source>
</evidence>
<sequence length="74" mass="8166">MMSLLTKDELEQLSGLTQPAAQVKWLKTQGINHFVRNDGRPSVTWEFVNNPHGSMLTNIKSAQPNFGALTNANA</sequence>
<dbReference type="AlphaFoldDB" id="A0A4Y5YHY6"/>
<accession>A0A4Y5YHY6</accession>
<reference evidence="2 3" key="1">
    <citation type="submission" date="2019-06" db="EMBL/GenBank/DDBJ databases">
        <title>The genome of Shewanella sp. SM1901.</title>
        <authorList>
            <person name="Cha Q."/>
        </authorList>
    </citation>
    <scope>NUCLEOTIDE SEQUENCE [LARGE SCALE GENOMIC DNA]</scope>
    <source>
        <strain evidence="2 3">SM1901</strain>
    </source>
</reference>
<evidence type="ECO:0000313" key="3">
    <source>
        <dbReference type="Proteomes" id="UP000319809"/>
    </source>
</evidence>